<protein>
    <submittedName>
        <fullName evidence="1">Uncharacterized protein</fullName>
    </submittedName>
</protein>
<dbReference type="EMBL" id="ACVN02000033">
    <property type="protein sequence ID" value="ERK62222.1"/>
    <property type="molecule type" value="Genomic_DNA"/>
</dbReference>
<gene>
    <name evidence="1" type="ORF">HMPREF0682_1272</name>
</gene>
<dbReference type="Proteomes" id="UP000017052">
    <property type="component" value="Unassembled WGS sequence"/>
</dbReference>
<organism evidence="1 2">
    <name type="scientific">Propionibacterium acidifaciens F0233</name>
    <dbReference type="NCBI Taxonomy" id="553198"/>
    <lineage>
        <taxon>Bacteria</taxon>
        <taxon>Bacillati</taxon>
        <taxon>Actinomycetota</taxon>
        <taxon>Actinomycetes</taxon>
        <taxon>Propionibacteriales</taxon>
        <taxon>Propionibacteriaceae</taxon>
        <taxon>Propionibacterium</taxon>
    </lineage>
</organism>
<keyword evidence="2" id="KW-1185">Reference proteome</keyword>
<evidence type="ECO:0000313" key="1">
    <source>
        <dbReference type="EMBL" id="ERK62222.1"/>
    </source>
</evidence>
<reference evidence="1" key="1">
    <citation type="submission" date="2013-08" db="EMBL/GenBank/DDBJ databases">
        <authorList>
            <person name="Durkin A.S."/>
            <person name="Haft D.R."/>
            <person name="McCorrison J."/>
            <person name="Torralba M."/>
            <person name="Gillis M."/>
            <person name="Haft D.H."/>
            <person name="Methe B."/>
            <person name="Sutton G."/>
            <person name="Nelson K.E."/>
        </authorList>
    </citation>
    <scope>NUCLEOTIDE SEQUENCE [LARGE SCALE GENOMIC DNA]</scope>
    <source>
        <strain evidence="1">F0233</strain>
    </source>
</reference>
<evidence type="ECO:0000313" key="2">
    <source>
        <dbReference type="Proteomes" id="UP000017052"/>
    </source>
</evidence>
<name>U2SHT1_9ACTN</name>
<dbReference type="AlphaFoldDB" id="U2SHT1"/>
<proteinExistence type="predicted"/>
<sequence length="37" mass="4190">MFLLGDADPARDQEAYSKLLTNPALTRFHLDDALWPS</sequence>
<accession>U2SHT1</accession>
<comment type="caution">
    <text evidence="1">The sequence shown here is derived from an EMBL/GenBank/DDBJ whole genome shotgun (WGS) entry which is preliminary data.</text>
</comment>